<dbReference type="EMBL" id="GGEC01003400">
    <property type="protein sequence ID" value="MBW83883.1"/>
    <property type="molecule type" value="Transcribed_RNA"/>
</dbReference>
<sequence length="43" mass="5152">MFLKTIVSPFLLFIHRSLVFRHLLPLAMAFCLLRMHLVMFFLS</sequence>
<feature type="transmembrane region" description="Helical" evidence="1">
    <location>
        <begin position="20"/>
        <end position="42"/>
    </location>
</feature>
<keyword evidence="1" id="KW-0472">Membrane</keyword>
<keyword evidence="1" id="KW-1133">Transmembrane helix</keyword>
<organism evidence="2">
    <name type="scientific">Rhizophora mucronata</name>
    <name type="common">Asiatic mangrove</name>
    <dbReference type="NCBI Taxonomy" id="61149"/>
    <lineage>
        <taxon>Eukaryota</taxon>
        <taxon>Viridiplantae</taxon>
        <taxon>Streptophyta</taxon>
        <taxon>Embryophyta</taxon>
        <taxon>Tracheophyta</taxon>
        <taxon>Spermatophyta</taxon>
        <taxon>Magnoliopsida</taxon>
        <taxon>eudicotyledons</taxon>
        <taxon>Gunneridae</taxon>
        <taxon>Pentapetalae</taxon>
        <taxon>rosids</taxon>
        <taxon>fabids</taxon>
        <taxon>Malpighiales</taxon>
        <taxon>Rhizophoraceae</taxon>
        <taxon>Rhizophora</taxon>
    </lineage>
</organism>
<accession>A0A2P2IRM9</accession>
<evidence type="ECO:0000256" key="1">
    <source>
        <dbReference type="SAM" id="Phobius"/>
    </source>
</evidence>
<reference evidence="2" key="1">
    <citation type="submission" date="2018-02" db="EMBL/GenBank/DDBJ databases">
        <title>Rhizophora mucronata_Transcriptome.</title>
        <authorList>
            <person name="Meera S.P."/>
            <person name="Sreeshan A."/>
            <person name="Augustine A."/>
        </authorList>
    </citation>
    <scope>NUCLEOTIDE SEQUENCE</scope>
    <source>
        <tissue evidence="2">Leaf</tissue>
    </source>
</reference>
<keyword evidence="1" id="KW-0812">Transmembrane</keyword>
<evidence type="ECO:0000313" key="2">
    <source>
        <dbReference type="EMBL" id="MBW83883.1"/>
    </source>
</evidence>
<name>A0A2P2IRM9_RHIMU</name>
<dbReference type="AlphaFoldDB" id="A0A2P2IRM9"/>
<protein>
    <submittedName>
        <fullName evidence="2">Uncharacterized protein</fullName>
    </submittedName>
</protein>
<proteinExistence type="predicted"/>